<name>A0A9P3HLB0_9FUNG</name>
<evidence type="ECO:0000313" key="2">
    <source>
        <dbReference type="Proteomes" id="UP000827284"/>
    </source>
</evidence>
<gene>
    <name evidence="1" type="ORF">EMPS_11136</name>
</gene>
<sequence length="351" mass="36303">MKASTATLIASAVVLASSIYAHPILLKRATIVTDALACFVPILLNPLGANQKIISDCQAKLAQDVGLVKDTTVASLQFDLTGASPKIATNDISVDLMSFPGITSIPVSRTKLNDGTTSVGSFASAWLATTSKGFSLDMSLSVTPLTITAEQTPAFVALLSALTTTTSHSITLVGTVDADITFSVAGALNAITSPFGGIVPATALKVIPMIGLAISTPLTLKGFNNFGGVVQGHLDSISSPQVSATGERLIHGQFTINSPSDLLVAMGDIDFQLWTKDAQPVYMGIASVANMNLAPGAKTYDAILKVDAAVQIDNYFPAKAGWTLRVNGFAGSSKNPISAKAVAGLQFDLVF</sequence>
<keyword evidence="2" id="KW-1185">Reference proteome</keyword>
<dbReference type="InterPro" id="IPR022185">
    <property type="entry name" value="DUF3712"/>
</dbReference>
<organism evidence="1 2">
    <name type="scientific">Entomortierella parvispora</name>
    <dbReference type="NCBI Taxonomy" id="205924"/>
    <lineage>
        <taxon>Eukaryota</taxon>
        <taxon>Fungi</taxon>
        <taxon>Fungi incertae sedis</taxon>
        <taxon>Mucoromycota</taxon>
        <taxon>Mortierellomycotina</taxon>
        <taxon>Mortierellomycetes</taxon>
        <taxon>Mortierellales</taxon>
        <taxon>Mortierellaceae</taxon>
        <taxon>Entomortierella</taxon>
    </lineage>
</organism>
<dbReference type="EMBL" id="BQFW01000015">
    <property type="protein sequence ID" value="GJJ78777.1"/>
    <property type="molecule type" value="Genomic_DNA"/>
</dbReference>
<evidence type="ECO:0000313" key="1">
    <source>
        <dbReference type="EMBL" id="GJJ78777.1"/>
    </source>
</evidence>
<accession>A0A9P3HLB0</accession>
<proteinExistence type="predicted"/>
<dbReference type="OrthoDB" id="2394524at2759"/>
<dbReference type="Pfam" id="PF12505">
    <property type="entry name" value="DUF3712"/>
    <property type="match status" value="1"/>
</dbReference>
<reference evidence="1" key="1">
    <citation type="submission" date="2021-11" db="EMBL/GenBank/DDBJ databases">
        <authorList>
            <person name="Herlambang A."/>
            <person name="Guo Y."/>
            <person name="Takashima Y."/>
            <person name="Nishizawa T."/>
        </authorList>
    </citation>
    <scope>NUCLEOTIDE SEQUENCE</scope>
    <source>
        <strain evidence="1">E1425</strain>
    </source>
</reference>
<comment type="caution">
    <text evidence="1">The sequence shown here is derived from an EMBL/GenBank/DDBJ whole genome shotgun (WGS) entry which is preliminary data.</text>
</comment>
<dbReference type="AlphaFoldDB" id="A0A9P3HLB0"/>
<dbReference type="Proteomes" id="UP000827284">
    <property type="component" value="Unassembled WGS sequence"/>
</dbReference>
<protein>
    <submittedName>
        <fullName evidence="1">Uncharacterized protein</fullName>
    </submittedName>
</protein>
<reference evidence="1" key="2">
    <citation type="journal article" date="2022" name="Microbiol. Resour. Announc.">
        <title>Whole-Genome Sequence of Entomortierella parvispora E1425, a Mucoromycotan Fungus Associated with Burkholderiaceae-Related Endosymbiotic Bacteria.</title>
        <authorList>
            <person name="Herlambang A."/>
            <person name="Guo Y."/>
            <person name="Takashima Y."/>
            <person name="Narisawa K."/>
            <person name="Ohta H."/>
            <person name="Nishizawa T."/>
        </authorList>
    </citation>
    <scope>NUCLEOTIDE SEQUENCE</scope>
    <source>
        <strain evidence="1">E1425</strain>
    </source>
</reference>